<keyword evidence="4" id="KW-1185">Reference proteome</keyword>
<comment type="caution">
    <text evidence="3">The sequence shown here is derived from an EMBL/GenBank/DDBJ whole genome shotgun (WGS) entry which is preliminary data.</text>
</comment>
<dbReference type="AlphaFoldDB" id="A0AAD7H9S5"/>
<gene>
    <name evidence="3" type="ORF">B0H16DRAFT_494928</name>
</gene>
<feature type="domain" description="Nephrocystin 3-like N-terminal" evidence="2">
    <location>
        <begin position="74"/>
        <end position="134"/>
    </location>
</feature>
<protein>
    <recommendedName>
        <fullName evidence="2">Nephrocystin 3-like N-terminal domain-containing protein</fullName>
    </recommendedName>
</protein>
<evidence type="ECO:0000313" key="4">
    <source>
        <dbReference type="Proteomes" id="UP001215598"/>
    </source>
</evidence>
<sequence length="163" mass="17982">MTQPPSSYLRCLSVTRAVYPADISTTYNSVAGNITQLNVKSYDESGLDILYRSVVIEALHDSGERLPELTCHPGTGTRVLEMLRAWSVNRSTESTILWLYGAAGMGKSAFAQMFAGDLHNQGSLGASFFFRPGNLSAERGMAYSQLSHTSWRPQFRNCSSQFN</sequence>
<proteinExistence type="predicted"/>
<organism evidence="3 4">
    <name type="scientific">Mycena metata</name>
    <dbReference type="NCBI Taxonomy" id="1033252"/>
    <lineage>
        <taxon>Eukaryota</taxon>
        <taxon>Fungi</taxon>
        <taxon>Dikarya</taxon>
        <taxon>Basidiomycota</taxon>
        <taxon>Agaricomycotina</taxon>
        <taxon>Agaricomycetes</taxon>
        <taxon>Agaricomycetidae</taxon>
        <taxon>Agaricales</taxon>
        <taxon>Marasmiineae</taxon>
        <taxon>Mycenaceae</taxon>
        <taxon>Mycena</taxon>
    </lineage>
</organism>
<dbReference type="Proteomes" id="UP001215598">
    <property type="component" value="Unassembled WGS sequence"/>
</dbReference>
<dbReference type="InterPro" id="IPR027417">
    <property type="entry name" value="P-loop_NTPase"/>
</dbReference>
<dbReference type="SUPFAM" id="SSF52540">
    <property type="entry name" value="P-loop containing nucleoside triphosphate hydrolases"/>
    <property type="match status" value="1"/>
</dbReference>
<dbReference type="EMBL" id="JARKIB010000300">
    <property type="protein sequence ID" value="KAJ7715880.1"/>
    <property type="molecule type" value="Genomic_DNA"/>
</dbReference>
<evidence type="ECO:0000259" key="2">
    <source>
        <dbReference type="Pfam" id="PF24883"/>
    </source>
</evidence>
<evidence type="ECO:0000256" key="1">
    <source>
        <dbReference type="ARBA" id="ARBA00022737"/>
    </source>
</evidence>
<dbReference type="InterPro" id="IPR056884">
    <property type="entry name" value="NPHP3-like_N"/>
</dbReference>
<name>A0AAD7H9S5_9AGAR</name>
<keyword evidence="1" id="KW-0677">Repeat</keyword>
<accession>A0AAD7H9S5</accession>
<evidence type="ECO:0000313" key="3">
    <source>
        <dbReference type="EMBL" id="KAJ7715880.1"/>
    </source>
</evidence>
<dbReference type="Pfam" id="PF24883">
    <property type="entry name" value="NPHP3_N"/>
    <property type="match status" value="1"/>
</dbReference>
<reference evidence="3" key="1">
    <citation type="submission" date="2023-03" db="EMBL/GenBank/DDBJ databases">
        <title>Massive genome expansion in bonnet fungi (Mycena s.s.) driven by repeated elements and novel gene families across ecological guilds.</title>
        <authorList>
            <consortium name="Lawrence Berkeley National Laboratory"/>
            <person name="Harder C.B."/>
            <person name="Miyauchi S."/>
            <person name="Viragh M."/>
            <person name="Kuo A."/>
            <person name="Thoen E."/>
            <person name="Andreopoulos B."/>
            <person name="Lu D."/>
            <person name="Skrede I."/>
            <person name="Drula E."/>
            <person name="Henrissat B."/>
            <person name="Morin E."/>
            <person name="Kohler A."/>
            <person name="Barry K."/>
            <person name="LaButti K."/>
            <person name="Morin E."/>
            <person name="Salamov A."/>
            <person name="Lipzen A."/>
            <person name="Mereny Z."/>
            <person name="Hegedus B."/>
            <person name="Baldrian P."/>
            <person name="Stursova M."/>
            <person name="Weitz H."/>
            <person name="Taylor A."/>
            <person name="Grigoriev I.V."/>
            <person name="Nagy L.G."/>
            <person name="Martin F."/>
            <person name="Kauserud H."/>
        </authorList>
    </citation>
    <scope>NUCLEOTIDE SEQUENCE</scope>
    <source>
        <strain evidence="3">CBHHK182m</strain>
    </source>
</reference>